<dbReference type="Gene3D" id="2.40.50.140">
    <property type="entry name" value="Nucleic acid-binding proteins"/>
    <property type="match status" value="1"/>
</dbReference>
<gene>
    <name evidence="2" type="ORF">SAMN06295937_1001169</name>
</gene>
<evidence type="ECO:0000256" key="1">
    <source>
        <dbReference type="SAM" id="MobiDB-lite"/>
    </source>
</evidence>
<dbReference type="InterPro" id="IPR012340">
    <property type="entry name" value="NA-bd_OB-fold"/>
</dbReference>
<evidence type="ECO:0000313" key="3">
    <source>
        <dbReference type="Proteomes" id="UP000190044"/>
    </source>
</evidence>
<name>A0A1T4ZU01_9SPHN</name>
<reference evidence="3" key="1">
    <citation type="submission" date="2017-02" db="EMBL/GenBank/DDBJ databases">
        <authorList>
            <person name="Varghese N."/>
            <person name="Submissions S."/>
        </authorList>
    </citation>
    <scope>NUCLEOTIDE SEQUENCE [LARGE SCALE GENOMIC DNA]</scope>
    <source>
        <strain evidence="3">R11H</strain>
    </source>
</reference>
<dbReference type="AlphaFoldDB" id="A0A1T4ZU01"/>
<keyword evidence="3" id="KW-1185">Reference proteome</keyword>
<organism evidence="2 3">
    <name type="scientific">Sphingopyxis flava</name>
    <dbReference type="NCBI Taxonomy" id="1507287"/>
    <lineage>
        <taxon>Bacteria</taxon>
        <taxon>Pseudomonadati</taxon>
        <taxon>Pseudomonadota</taxon>
        <taxon>Alphaproteobacteria</taxon>
        <taxon>Sphingomonadales</taxon>
        <taxon>Sphingomonadaceae</taxon>
        <taxon>Sphingopyxis</taxon>
    </lineage>
</organism>
<evidence type="ECO:0000313" key="2">
    <source>
        <dbReference type="EMBL" id="SKB26232.1"/>
    </source>
</evidence>
<protein>
    <recommendedName>
        <fullName evidence="4">Single-strand binding protein family protein</fullName>
    </recommendedName>
</protein>
<dbReference type="SUPFAM" id="SSF50249">
    <property type="entry name" value="Nucleic acid-binding proteins"/>
    <property type="match status" value="1"/>
</dbReference>
<proteinExistence type="predicted"/>
<dbReference type="RefSeq" id="WP_342745767.1">
    <property type="nucleotide sequence ID" value="NZ_FUYP01000001.1"/>
</dbReference>
<dbReference type="EMBL" id="FUYP01000001">
    <property type="protein sequence ID" value="SKB26232.1"/>
    <property type="molecule type" value="Genomic_DNA"/>
</dbReference>
<feature type="region of interest" description="Disordered" evidence="1">
    <location>
        <begin position="70"/>
        <end position="89"/>
    </location>
</feature>
<dbReference type="Proteomes" id="UP000190044">
    <property type="component" value="Unassembled WGS sequence"/>
</dbReference>
<sequence length="89" mass="10059">MQNIAEFHIIGRIGKIDAARDVTHLSVATNYNRRDGNEWKSEPYWNRVTLFGKVRSRTDKAATATWCGSPDWSARPAMSPKAQPPTAWT</sequence>
<evidence type="ECO:0008006" key="4">
    <source>
        <dbReference type="Google" id="ProtNLM"/>
    </source>
</evidence>
<accession>A0A1T4ZU01</accession>